<evidence type="ECO:0000256" key="2">
    <source>
        <dbReference type="ARBA" id="ARBA00023043"/>
    </source>
</evidence>
<evidence type="ECO:0000313" key="4">
    <source>
        <dbReference type="EMBL" id="WXB15333.1"/>
    </source>
</evidence>
<reference evidence="4 5" key="1">
    <citation type="submission" date="2021-12" db="EMBL/GenBank/DDBJ databases">
        <title>Discovery of the Pendulisporaceae a myxobacterial family with distinct sporulation behavior and unique specialized metabolism.</title>
        <authorList>
            <person name="Garcia R."/>
            <person name="Popoff A."/>
            <person name="Bader C.D."/>
            <person name="Loehr J."/>
            <person name="Walesch S."/>
            <person name="Walt C."/>
            <person name="Boldt J."/>
            <person name="Bunk B."/>
            <person name="Haeckl F.J.F.P.J."/>
            <person name="Gunesch A.P."/>
            <person name="Birkelbach J."/>
            <person name="Nuebel U."/>
            <person name="Pietschmann T."/>
            <person name="Bach T."/>
            <person name="Mueller R."/>
        </authorList>
    </citation>
    <scope>NUCLEOTIDE SEQUENCE [LARGE SCALE GENOMIC DNA]</scope>
    <source>
        <strain evidence="4 5">MSr11954</strain>
    </source>
</reference>
<dbReference type="PANTHER" id="PTHR24136:SF15">
    <property type="entry name" value="ANK_REP_REGION DOMAIN-CONTAINING PROTEIN"/>
    <property type="match status" value="1"/>
</dbReference>
<dbReference type="Gene3D" id="1.25.40.20">
    <property type="entry name" value="Ankyrin repeat-containing domain"/>
    <property type="match status" value="2"/>
</dbReference>
<gene>
    <name evidence="4" type="ORF">LZC94_46875</name>
</gene>
<dbReference type="Pfam" id="PF12796">
    <property type="entry name" value="Ank_2"/>
    <property type="match status" value="1"/>
</dbReference>
<dbReference type="InterPro" id="IPR036770">
    <property type="entry name" value="Ankyrin_rpt-contain_sf"/>
</dbReference>
<feature type="repeat" description="ANK" evidence="3">
    <location>
        <begin position="94"/>
        <end position="126"/>
    </location>
</feature>
<dbReference type="PANTHER" id="PTHR24136">
    <property type="entry name" value="SOWAH (DROSOPHILA) HOMOLOG"/>
    <property type="match status" value="1"/>
</dbReference>
<dbReference type="SMART" id="SM00248">
    <property type="entry name" value="ANK"/>
    <property type="match status" value="5"/>
</dbReference>
<evidence type="ECO:0000256" key="3">
    <source>
        <dbReference type="PROSITE-ProRule" id="PRU00023"/>
    </source>
</evidence>
<keyword evidence="5" id="KW-1185">Reference proteome</keyword>
<dbReference type="Proteomes" id="UP001370348">
    <property type="component" value="Chromosome"/>
</dbReference>
<keyword evidence="2 3" id="KW-0040">ANK repeat</keyword>
<dbReference type="PROSITE" id="PS50088">
    <property type="entry name" value="ANK_REPEAT"/>
    <property type="match status" value="1"/>
</dbReference>
<name>A0ABZ2LWS2_9BACT</name>
<evidence type="ECO:0000313" key="5">
    <source>
        <dbReference type="Proteomes" id="UP001370348"/>
    </source>
</evidence>
<proteinExistence type="predicted"/>
<protein>
    <submittedName>
        <fullName evidence="4">Ankyrin repeat domain-containing protein</fullName>
    </submittedName>
</protein>
<evidence type="ECO:0000256" key="1">
    <source>
        <dbReference type="ARBA" id="ARBA00022737"/>
    </source>
</evidence>
<dbReference type="InterPro" id="IPR051573">
    <property type="entry name" value="Ankyrin-SOCS_box_domain"/>
</dbReference>
<dbReference type="PROSITE" id="PS50297">
    <property type="entry name" value="ANK_REP_REGION"/>
    <property type="match status" value="1"/>
</dbReference>
<sequence length="260" mass="27292">MSHPTSILAPDEPRAAAVVQAIRAGDVPTLKELLRANPDLATARVGTVGGSCTAARSLLHIATDWPGHLPNGAATVRALVEAGADVNARFVGDHTETPLHWAASNDDVEVLDALIDLGADIEARGAIIAGGTPISDATAFGQWKAARRLIERGARTTFWEASALGLEERVEAFFRGSTPPTAQEVTEALWGACHGGQPKVAEYLLARGAELNWVGWDGLTALEAAQREGHADLAAWLRDQGAKTAAEIEVAPAGQTNHRA</sequence>
<dbReference type="SUPFAM" id="SSF48403">
    <property type="entry name" value="Ankyrin repeat"/>
    <property type="match status" value="1"/>
</dbReference>
<accession>A0ABZ2LWS2</accession>
<dbReference type="InterPro" id="IPR002110">
    <property type="entry name" value="Ankyrin_rpt"/>
</dbReference>
<organism evidence="4 5">
    <name type="scientific">Pendulispora albinea</name>
    <dbReference type="NCBI Taxonomy" id="2741071"/>
    <lineage>
        <taxon>Bacteria</taxon>
        <taxon>Pseudomonadati</taxon>
        <taxon>Myxococcota</taxon>
        <taxon>Myxococcia</taxon>
        <taxon>Myxococcales</taxon>
        <taxon>Sorangiineae</taxon>
        <taxon>Pendulisporaceae</taxon>
        <taxon>Pendulispora</taxon>
    </lineage>
</organism>
<dbReference type="EMBL" id="CP089984">
    <property type="protein sequence ID" value="WXB15333.1"/>
    <property type="molecule type" value="Genomic_DNA"/>
</dbReference>
<dbReference type="RefSeq" id="WP_394824960.1">
    <property type="nucleotide sequence ID" value="NZ_CP089984.1"/>
</dbReference>
<keyword evidence="1" id="KW-0677">Repeat</keyword>